<keyword evidence="1" id="KW-1133">Transmembrane helix</keyword>
<dbReference type="EMBL" id="JAFLVX010000025">
    <property type="protein sequence ID" value="MBO0477359.1"/>
    <property type="molecule type" value="Genomic_DNA"/>
</dbReference>
<dbReference type="CDD" id="cd15482">
    <property type="entry name" value="Sialidase_non-viral"/>
    <property type="match status" value="1"/>
</dbReference>
<evidence type="ECO:0000256" key="1">
    <source>
        <dbReference type="SAM" id="Phobius"/>
    </source>
</evidence>
<sequence length="522" mass="59967">MDKELLLIDLLANKQHIQTVFKTFFKKRISHVILLALATSLFFFGCGFLFFNLLSSQTDNFFYLTRLADLYLFSKIMGWLFLSFFATIACFHLGHYVSFNRHFQDWLENQIDLLSDWELIEEDTNYYYFIDQQEIKEVPTKRSLLKKSIVSLNTSEDDYHVLIGRSQSLFGLYRIYMLIDTQKELPQATTKKHHWQKKLTYSFVALFASGVLLSYLYLVGPLNKRDITAADLLTNTETTPNETFDSALKGGTSTAIKESSELQMTYHMDQANDTLYQTTNHGQSWQHVPISISSTRQGEYTLSSGGIPEGYFMNQTFDISPDFSWYLYSPTEATDARLPLAVLISEDNGQTWQSHDIADSYERLRYRKMQTNKNGSFFVITSIADIMSSESIFIYDSNDYGKTWHKTGETSLDTPLQHASFISQQVGFLATRDSLYYTNDYAQHFEKSLIQLPEGYTTEGLDIFTSPNEVTQKSANLLSIRLNLVKTQGSDKGALIECEFLSQDQGATWSFEQELQPIITSQ</sequence>
<evidence type="ECO:0000313" key="3">
    <source>
        <dbReference type="Proteomes" id="UP000664857"/>
    </source>
</evidence>
<evidence type="ECO:0008006" key="4">
    <source>
        <dbReference type="Google" id="ProtNLM"/>
    </source>
</evidence>
<dbReference type="InterPro" id="IPR015943">
    <property type="entry name" value="WD40/YVTN_repeat-like_dom_sf"/>
</dbReference>
<organism evidence="2 3">
    <name type="scientific">Candidatus Vagococcus giribetii</name>
    <dbReference type="NCBI Taxonomy" id="2230876"/>
    <lineage>
        <taxon>Bacteria</taxon>
        <taxon>Bacillati</taxon>
        <taxon>Bacillota</taxon>
        <taxon>Bacilli</taxon>
        <taxon>Lactobacillales</taxon>
        <taxon>Enterococcaceae</taxon>
        <taxon>Vagococcus</taxon>
    </lineage>
</organism>
<evidence type="ECO:0000313" key="2">
    <source>
        <dbReference type="EMBL" id="MBO0477359.1"/>
    </source>
</evidence>
<keyword evidence="1" id="KW-0472">Membrane</keyword>
<gene>
    <name evidence="2" type="ORF">DOK76_09760</name>
</gene>
<name>A0ABS3HUC5_9ENTE</name>
<keyword evidence="1" id="KW-0812">Transmembrane</keyword>
<dbReference type="Gene3D" id="2.130.10.10">
    <property type="entry name" value="YVTN repeat-like/Quinoprotein amine dehydrogenase"/>
    <property type="match status" value="1"/>
</dbReference>
<feature type="transmembrane region" description="Helical" evidence="1">
    <location>
        <begin position="71"/>
        <end position="94"/>
    </location>
</feature>
<dbReference type="RefSeq" id="WP_206967251.1">
    <property type="nucleotide sequence ID" value="NZ_JAFLVX010000025.1"/>
</dbReference>
<accession>A0ABS3HUC5</accession>
<comment type="caution">
    <text evidence="2">The sequence shown here is derived from an EMBL/GenBank/DDBJ whole genome shotgun (WGS) entry which is preliminary data.</text>
</comment>
<feature type="transmembrane region" description="Helical" evidence="1">
    <location>
        <begin position="199"/>
        <end position="218"/>
    </location>
</feature>
<protein>
    <recommendedName>
        <fullName evidence="4">Glycosyl hydrolase</fullName>
    </recommendedName>
</protein>
<dbReference type="Proteomes" id="UP000664857">
    <property type="component" value="Unassembled WGS sequence"/>
</dbReference>
<keyword evidence="3" id="KW-1185">Reference proteome</keyword>
<feature type="transmembrane region" description="Helical" evidence="1">
    <location>
        <begin position="32"/>
        <end position="51"/>
    </location>
</feature>
<proteinExistence type="predicted"/>
<dbReference type="SUPFAM" id="SSF110296">
    <property type="entry name" value="Oligoxyloglucan reducing end-specific cellobiohydrolase"/>
    <property type="match status" value="1"/>
</dbReference>
<reference evidence="2 3" key="1">
    <citation type="submission" date="2021-03" db="EMBL/GenBank/DDBJ databases">
        <title>Enterococcal diversity collection.</title>
        <authorList>
            <person name="Gilmore M.S."/>
            <person name="Schwartzman J."/>
            <person name="Van Tyne D."/>
            <person name="Martin M."/>
            <person name="Earl A.M."/>
            <person name="Manson A.L."/>
            <person name="Straub T."/>
            <person name="Salamzade R."/>
            <person name="Saavedra J."/>
            <person name="Lebreton F."/>
            <person name="Prichula J."/>
            <person name="Schaufler K."/>
            <person name="Gaca A."/>
            <person name="Sgardioli B."/>
            <person name="Wagenaar J."/>
            <person name="Strong T."/>
        </authorList>
    </citation>
    <scope>NUCLEOTIDE SEQUENCE [LARGE SCALE GENOMIC DNA]</scope>
    <source>
        <strain evidence="2 3">DIV0080</strain>
    </source>
</reference>